<organism evidence="5">
    <name type="scientific">uncultured marine group II/III euryarchaeote KM3_75_E04</name>
    <dbReference type="NCBI Taxonomy" id="1456504"/>
    <lineage>
        <taxon>Archaea</taxon>
        <taxon>Methanobacteriati</taxon>
        <taxon>Methanobacteriota</taxon>
        <taxon>environmental samples</taxon>
    </lineage>
</organism>
<keyword evidence="2" id="KW-0238">DNA-binding</keyword>
<dbReference type="InterPro" id="IPR013762">
    <property type="entry name" value="Integrase-like_cat_sf"/>
</dbReference>
<keyword evidence="1" id="KW-0229">DNA integration</keyword>
<dbReference type="EMBL" id="KF901067">
    <property type="protein sequence ID" value="AIF16909.1"/>
    <property type="molecule type" value="Genomic_DNA"/>
</dbReference>
<dbReference type="PROSITE" id="PS51898">
    <property type="entry name" value="TYR_RECOMBINASE"/>
    <property type="match status" value="1"/>
</dbReference>
<protein>
    <submittedName>
        <fullName evidence="5">Integrase (XerD)</fullName>
    </submittedName>
</protein>
<proteinExistence type="predicted"/>
<evidence type="ECO:0000259" key="4">
    <source>
        <dbReference type="PROSITE" id="PS51898"/>
    </source>
</evidence>
<keyword evidence="3" id="KW-0233">DNA recombination</keyword>
<evidence type="ECO:0000256" key="2">
    <source>
        <dbReference type="ARBA" id="ARBA00023125"/>
    </source>
</evidence>
<evidence type="ECO:0000256" key="1">
    <source>
        <dbReference type="ARBA" id="ARBA00022908"/>
    </source>
</evidence>
<dbReference type="PANTHER" id="PTHR30349">
    <property type="entry name" value="PHAGE INTEGRASE-RELATED"/>
    <property type="match status" value="1"/>
</dbReference>
<sequence>MSRLGKTGSASVLTDEQLQMVLKTILGSGSTHASRNYLIIVLSHLCGLRSQELASLKVIDVWIGGRVVDTLRLVGSHTKGNKHRDIPLTNAKVVSAIEQHISDQSQVRSRFVEPSGPLFKSQKGRFFSPNSMVHLIKRIYHDAGFRNASSHSGRRKFATTLIERGADINCVKLLMGHSSTQTTALYFSTSPKRLANLMSSLQM</sequence>
<dbReference type="SUPFAM" id="SSF56349">
    <property type="entry name" value="DNA breaking-rejoining enzymes"/>
    <property type="match status" value="1"/>
</dbReference>
<name>A0A075HLZ2_9EURY</name>
<evidence type="ECO:0000313" key="5">
    <source>
        <dbReference type="EMBL" id="AIF16909.1"/>
    </source>
</evidence>
<reference evidence="5" key="1">
    <citation type="journal article" date="2014" name="Genome Biol. Evol.">
        <title>Pangenome evidence for extensive interdomain horizontal transfer affecting lineage core and shell genes in uncultured planktonic thaumarchaeota and euryarchaeota.</title>
        <authorList>
            <person name="Deschamps P."/>
            <person name="Zivanovic Y."/>
            <person name="Moreira D."/>
            <person name="Rodriguez-Valera F."/>
            <person name="Lopez-Garcia P."/>
        </authorList>
    </citation>
    <scope>NUCLEOTIDE SEQUENCE</scope>
</reference>
<evidence type="ECO:0000256" key="3">
    <source>
        <dbReference type="ARBA" id="ARBA00023172"/>
    </source>
</evidence>
<dbReference type="InterPro" id="IPR002104">
    <property type="entry name" value="Integrase_catalytic"/>
</dbReference>
<dbReference type="PANTHER" id="PTHR30349:SF41">
    <property type="entry name" value="INTEGRASE_RECOMBINASE PROTEIN MJ0367-RELATED"/>
    <property type="match status" value="1"/>
</dbReference>
<dbReference type="Gene3D" id="1.10.443.10">
    <property type="entry name" value="Intergrase catalytic core"/>
    <property type="match status" value="1"/>
</dbReference>
<dbReference type="GO" id="GO:0006310">
    <property type="term" value="P:DNA recombination"/>
    <property type="evidence" value="ECO:0007669"/>
    <property type="project" value="UniProtKB-KW"/>
</dbReference>
<dbReference type="CDD" id="cd00397">
    <property type="entry name" value="DNA_BRE_C"/>
    <property type="match status" value="1"/>
</dbReference>
<dbReference type="Pfam" id="PF00589">
    <property type="entry name" value="Phage_integrase"/>
    <property type="match status" value="1"/>
</dbReference>
<dbReference type="GO" id="GO:0003677">
    <property type="term" value="F:DNA binding"/>
    <property type="evidence" value="ECO:0007669"/>
    <property type="project" value="UniProtKB-KW"/>
</dbReference>
<dbReference type="InterPro" id="IPR050090">
    <property type="entry name" value="Tyrosine_recombinase_XerCD"/>
</dbReference>
<accession>A0A075HLZ2</accession>
<feature type="domain" description="Tyr recombinase" evidence="4">
    <location>
        <begin position="8"/>
        <end position="199"/>
    </location>
</feature>
<gene>
    <name evidence="5" type="primary">xerD</name>
</gene>
<dbReference type="AlphaFoldDB" id="A0A075HLZ2"/>
<dbReference type="InterPro" id="IPR011010">
    <property type="entry name" value="DNA_brk_join_enz"/>
</dbReference>
<dbReference type="GO" id="GO:0015074">
    <property type="term" value="P:DNA integration"/>
    <property type="evidence" value="ECO:0007669"/>
    <property type="project" value="UniProtKB-KW"/>
</dbReference>